<reference evidence="3" key="2">
    <citation type="submission" date="2020-09" db="EMBL/GenBank/DDBJ databases">
        <authorList>
            <person name="Sun Q."/>
            <person name="Ohkuma M."/>
        </authorList>
    </citation>
    <scope>NUCLEOTIDE SEQUENCE</scope>
    <source>
        <strain evidence="3">JCM 4637</strain>
    </source>
</reference>
<feature type="compositionally biased region" description="Basic and acidic residues" evidence="1">
    <location>
        <begin position="8"/>
        <end position="21"/>
    </location>
</feature>
<dbReference type="CDD" id="cd00093">
    <property type="entry name" value="HTH_XRE"/>
    <property type="match status" value="1"/>
</dbReference>
<sequence>MGRTQSHQGKEQGERKSPRKFFADELVRKREAAGLTQQAVADALLTSPQNVAHWEAGRRKPQLDDAKRLDELYGTDGILARMREELDEDKFADHFEQAAELEKLALGIRVYGATLVPGLLQTSDYARAVFRAGTPNYTAAAVERRIDNRIERSTLLDDADAPEMWALLDESVVLRRIGGGAVMAEQLRHIAELGRSGRVRTHILPFSHGAHALLESMVVLMRFSDAPPVAYVEGLRTGQLHDDPAVVLACQASYDLALADALPVEASLSLLEKAAEEYAHDRYARPWQG</sequence>
<evidence type="ECO:0000259" key="2">
    <source>
        <dbReference type="PROSITE" id="PS50943"/>
    </source>
</evidence>
<evidence type="ECO:0000313" key="4">
    <source>
        <dbReference type="Proteomes" id="UP000638353"/>
    </source>
</evidence>
<gene>
    <name evidence="3" type="ORF">GCM10010334_51010</name>
</gene>
<dbReference type="PROSITE" id="PS50943">
    <property type="entry name" value="HTH_CROC1"/>
    <property type="match status" value="1"/>
</dbReference>
<dbReference type="GO" id="GO:0003677">
    <property type="term" value="F:DNA binding"/>
    <property type="evidence" value="ECO:0007669"/>
    <property type="project" value="InterPro"/>
</dbReference>
<evidence type="ECO:0000256" key="1">
    <source>
        <dbReference type="SAM" id="MobiDB-lite"/>
    </source>
</evidence>
<dbReference type="EMBL" id="BMVC01000010">
    <property type="protein sequence ID" value="GHD03350.1"/>
    <property type="molecule type" value="Genomic_DNA"/>
</dbReference>
<dbReference type="RefSeq" id="WP_189825315.1">
    <property type="nucleotide sequence ID" value="NZ_BMVC01000010.1"/>
</dbReference>
<dbReference type="Pfam" id="PF13560">
    <property type="entry name" value="HTH_31"/>
    <property type="match status" value="1"/>
</dbReference>
<name>A0A918X1E5_9ACTN</name>
<dbReference type="InterPro" id="IPR001387">
    <property type="entry name" value="Cro/C1-type_HTH"/>
</dbReference>
<evidence type="ECO:0000313" key="3">
    <source>
        <dbReference type="EMBL" id="GHD03350.1"/>
    </source>
</evidence>
<feature type="region of interest" description="Disordered" evidence="1">
    <location>
        <begin position="1"/>
        <end position="21"/>
    </location>
</feature>
<organism evidence="3 4">
    <name type="scientific">Streptomyces finlayi</name>
    <dbReference type="NCBI Taxonomy" id="67296"/>
    <lineage>
        <taxon>Bacteria</taxon>
        <taxon>Bacillati</taxon>
        <taxon>Actinomycetota</taxon>
        <taxon>Actinomycetes</taxon>
        <taxon>Kitasatosporales</taxon>
        <taxon>Streptomycetaceae</taxon>
        <taxon>Streptomyces</taxon>
    </lineage>
</organism>
<protein>
    <submittedName>
        <fullName evidence="3">Transcriptional regulator</fullName>
    </submittedName>
</protein>
<dbReference type="InterPro" id="IPR043917">
    <property type="entry name" value="DUF5753"/>
</dbReference>
<dbReference type="SUPFAM" id="SSF47413">
    <property type="entry name" value="lambda repressor-like DNA-binding domains"/>
    <property type="match status" value="1"/>
</dbReference>
<accession>A0A918X1E5</accession>
<dbReference type="Proteomes" id="UP000638353">
    <property type="component" value="Unassembled WGS sequence"/>
</dbReference>
<comment type="caution">
    <text evidence="3">The sequence shown here is derived from an EMBL/GenBank/DDBJ whole genome shotgun (WGS) entry which is preliminary data.</text>
</comment>
<dbReference type="AlphaFoldDB" id="A0A918X1E5"/>
<dbReference type="InterPro" id="IPR010982">
    <property type="entry name" value="Lambda_DNA-bd_dom_sf"/>
</dbReference>
<feature type="domain" description="HTH cro/C1-type" evidence="2">
    <location>
        <begin position="26"/>
        <end position="79"/>
    </location>
</feature>
<reference evidence="3" key="1">
    <citation type="journal article" date="2014" name="Int. J. Syst. Evol. Microbiol.">
        <title>Complete genome sequence of Corynebacterium casei LMG S-19264T (=DSM 44701T), isolated from a smear-ripened cheese.</title>
        <authorList>
            <consortium name="US DOE Joint Genome Institute (JGI-PGF)"/>
            <person name="Walter F."/>
            <person name="Albersmeier A."/>
            <person name="Kalinowski J."/>
            <person name="Ruckert C."/>
        </authorList>
    </citation>
    <scope>NUCLEOTIDE SEQUENCE</scope>
    <source>
        <strain evidence="3">JCM 4637</strain>
    </source>
</reference>
<dbReference type="Pfam" id="PF19054">
    <property type="entry name" value="DUF5753"/>
    <property type="match status" value="1"/>
</dbReference>
<proteinExistence type="predicted"/>
<dbReference type="SMART" id="SM00530">
    <property type="entry name" value="HTH_XRE"/>
    <property type="match status" value="1"/>
</dbReference>
<dbReference type="Gene3D" id="1.10.260.40">
    <property type="entry name" value="lambda repressor-like DNA-binding domains"/>
    <property type="match status" value="1"/>
</dbReference>